<keyword evidence="2" id="KW-0732">Signal</keyword>
<sequence>MPPHPSPAHRVRRRPGRGAALLLALVTALTACSAPGTDHDAIPELSENRLQPLEGEATPALPVTVDSVVPVANRTSDTPTTYEQVEVTDVSRILPLNGGVAEIVYTLGLGDNVVGRDSTATFAEAADLPVVTQGHDLSVEGVLSLNPTLVIADTWTGPHEAIEQLRATGVTLVILDEVWSLDGMYTRITEVAELLGVPERGEQLVERVRGQMAEVRDSLPDSVLGARVAFLYLRGSAGVYLLGGPGAGADELVAELGLEDAGTAIGLDQAFTPITSEALIEAQPDILLVMTDGLESVGGVDGLLKIPGIAQTPAGRERRVIDYEDGLLLGFGPRTPQVLKAMADDLTELYEGEAR</sequence>
<dbReference type="RefSeq" id="WP_068758431.1">
    <property type="nucleotide sequence ID" value="NZ_KQ950186.1"/>
</dbReference>
<evidence type="ECO:0000256" key="1">
    <source>
        <dbReference type="ARBA" id="ARBA00008814"/>
    </source>
</evidence>
<dbReference type="AlphaFoldDB" id="A0A147KFX6"/>
<evidence type="ECO:0000256" key="2">
    <source>
        <dbReference type="SAM" id="SignalP"/>
    </source>
</evidence>
<dbReference type="PANTHER" id="PTHR30535:SF4">
    <property type="entry name" value="HEMIN-BINDING PERIPLASMIC PROTEIN HMUT"/>
    <property type="match status" value="1"/>
</dbReference>
<accession>A0A147KFX6</accession>
<protein>
    <submittedName>
        <fullName evidence="4">ABC transporter permease</fullName>
    </submittedName>
</protein>
<dbReference type="PANTHER" id="PTHR30535">
    <property type="entry name" value="VITAMIN B12-BINDING PROTEIN"/>
    <property type="match status" value="1"/>
</dbReference>
<dbReference type="EMBL" id="LGEM01000098">
    <property type="protein sequence ID" value="KUP96204.1"/>
    <property type="molecule type" value="Genomic_DNA"/>
</dbReference>
<dbReference type="PATRIC" id="fig|665004.4.peg.3827"/>
<feature type="chain" id="PRO_5007549841" evidence="2">
    <location>
        <begin position="34"/>
        <end position="355"/>
    </location>
</feature>
<dbReference type="PROSITE" id="PS50983">
    <property type="entry name" value="FE_B12_PBP"/>
    <property type="match status" value="1"/>
</dbReference>
<dbReference type="InterPro" id="IPR002491">
    <property type="entry name" value="ABC_transptr_periplasmic_BD"/>
</dbReference>
<name>A0A147KFX6_THECS</name>
<keyword evidence="5" id="KW-1185">Reference proteome</keyword>
<dbReference type="InterPro" id="IPR050902">
    <property type="entry name" value="ABC_Transporter_SBP"/>
</dbReference>
<dbReference type="SUPFAM" id="SSF53807">
    <property type="entry name" value="Helical backbone' metal receptor"/>
    <property type="match status" value="1"/>
</dbReference>
<organism evidence="4 5">
    <name type="scientific">Thermobifida cellulosilytica TB100</name>
    <dbReference type="NCBI Taxonomy" id="665004"/>
    <lineage>
        <taxon>Bacteria</taxon>
        <taxon>Bacillati</taxon>
        <taxon>Actinomycetota</taxon>
        <taxon>Actinomycetes</taxon>
        <taxon>Streptosporangiales</taxon>
        <taxon>Nocardiopsidaceae</taxon>
        <taxon>Thermobifida</taxon>
    </lineage>
</organism>
<comment type="similarity">
    <text evidence="1">Belongs to the bacterial solute-binding protein 8 family.</text>
</comment>
<feature type="domain" description="Fe/B12 periplasmic-binding" evidence="3">
    <location>
        <begin position="92"/>
        <end position="354"/>
    </location>
</feature>
<proteinExistence type="inferred from homology"/>
<reference evidence="5" key="1">
    <citation type="journal article" date="2017" name="Acta Aliment.">
        <title>Plant polysaccharide degrading enzyme system of Thermpbifida cellulosilytica TB100 revealed by de novo genome project data.</title>
        <authorList>
            <person name="Toth A."/>
            <person name="Baka E."/>
            <person name="Luzics S."/>
            <person name="Bata-Vidacs I."/>
            <person name="Nagy I."/>
            <person name="Balint B."/>
            <person name="Herceg R."/>
            <person name="Olasz F."/>
            <person name="Wilk T."/>
            <person name="Nagy T."/>
            <person name="Kriszt B."/>
            <person name="Nagy I."/>
            <person name="Kukolya J."/>
        </authorList>
    </citation>
    <scope>NUCLEOTIDE SEQUENCE [LARGE SCALE GENOMIC DNA]</scope>
    <source>
        <strain evidence="5">TB100</strain>
    </source>
</reference>
<dbReference type="CDD" id="cd01149">
    <property type="entry name" value="HutB"/>
    <property type="match status" value="1"/>
</dbReference>
<evidence type="ECO:0000313" key="5">
    <source>
        <dbReference type="Proteomes" id="UP000074382"/>
    </source>
</evidence>
<evidence type="ECO:0000259" key="3">
    <source>
        <dbReference type="PROSITE" id="PS50983"/>
    </source>
</evidence>
<gene>
    <name evidence="4" type="ORF">AC529_13545</name>
</gene>
<dbReference type="OrthoDB" id="9797736at2"/>
<feature type="signal peptide" evidence="2">
    <location>
        <begin position="1"/>
        <end position="33"/>
    </location>
</feature>
<dbReference type="Proteomes" id="UP000074382">
    <property type="component" value="Unassembled WGS sequence"/>
</dbReference>
<evidence type="ECO:0000313" key="4">
    <source>
        <dbReference type="EMBL" id="KUP96204.1"/>
    </source>
</evidence>
<dbReference type="Pfam" id="PF01497">
    <property type="entry name" value="Peripla_BP_2"/>
    <property type="match status" value="1"/>
</dbReference>
<dbReference type="STRING" id="665004.AC529_13545"/>
<dbReference type="Gene3D" id="3.40.50.1980">
    <property type="entry name" value="Nitrogenase molybdenum iron protein domain"/>
    <property type="match status" value="2"/>
</dbReference>
<comment type="caution">
    <text evidence="4">The sequence shown here is derived from an EMBL/GenBank/DDBJ whole genome shotgun (WGS) entry which is preliminary data.</text>
</comment>